<gene>
    <name evidence="3" type="ORF">LK12_22910</name>
</gene>
<organism evidence="3 4">
    <name type="scientific">Novosphingobium malaysiense</name>
    <dbReference type="NCBI Taxonomy" id="1348853"/>
    <lineage>
        <taxon>Bacteria</taxon>
        <taxon>Pseudomonadati</taxon>
        <taxon>Pseudomonadota</taxon>
        <taxon>Alphaproteobacteria</taxon>
        <taxon>Sphingomonadales</taxon>
        <taxon>Sphingomonadaceae</taxon>
        <taxon>Novosphingobium</taxon>
    </lineage>
</organism>
<evidence type="ECO:0000313" key="4">
    <source>
        <dbReference type="Proteomes" id="UP000031057"/>
    </source>
</evidence>
<dbReference type="Pfam" id="PF12172">
    <property type="entry name" value="zf-ChsH2"/>
    <property type="match status" value="1"/>
</dbReference>
<comment type="caution">
    <text evidence="3">The sequence shown here is derived from an EMBL/GenBank/DDBJ whole genome shotgun (WGS) entry which is preliminary data.</text>
</comment>
<accession>A0A0B1ZI34</accession>
<dbReference type="SUPFAM" id="SSF50249">
    <property type="entry name" value="Nucleic acid-binding proteins"/>
    <property type="match status" value="1"/>
</dbReference>
<dbReference type="InterPro" id="IPR052513">
    <property type="entry name" value="Thioester_dehydratase-like"/>
</dbReference>
<evidence type="ECO:0000313" key="3">
    <source>
        <dbReference type="EMBL" id="KHK88953.1"/>
    </source>
</evidence>
<proteinExistence type="predicted"/>
<keyword evidence="3" id="KW-0238">DNA-binding</keyword>
<feature type="domain" description="ChsH2 rubredoxin-like zinc ribbon" evidence="2">
    <location>
        <begin position="20"/>
        <end position="55"/>
    </location>
</feature>
<evidence type="ECO:0000259" key="2">
    <source>
        <dbReference type="Pfam" id="PF12172"/>
    </source>
</evidence>
<dbReference type="PANTHER" id="PTHR34075:SF5">
    <property type="entry name" value="BLR3430 PROTEIN"/>
    <property type="match status" value="1"/>
</dbReference>
<dbReference type="EMBL" id="JTDI01000011">
    <property type="protein sequence ID" value="KHK88953.1"/>
    <property type="molecule type" value="Genomic_DNA"/>
</dbReference>
<dbReference type="STRING" id="1348853.LK12_22910"/>
<dbReference type="Proteomes" id="UP000031057">
    <property type="component" value="Unassembled WGS sequence"/>
</dbReference>
<dbReference type="AlphaFoldDB" id="A0A0B1ZI34"/>
<dbReference type="InterPro" id="IPR022002">
    <property type="entry name" value="ChsH2_Znr"/>
</dbReference>
<dbReference type="OrthoDB" id="7210118at2"/>
<name>A0A0B1ZI34_9SPHN</name>
<evidence type="ECO:0000259" key="1">
    <source>
        <dbReference type="Pfam" id="PF01796"/>
    </source>
</evidence>
<sequence length="144" mass="16040">MPADWQRMLPQLDQDNRDFWTGGEHGELRIRKCGDCETYIHPPRPVCHKCLSDNVVAAAVSGLGTVDTCVINYQQWMPDMPVPFVVARIALDDAPGIYVTSNVIGCPVESVQLGDRVRVTFLNQEEVWIPLFEKIGSDDGPEGN</sequence>
<feature type="domain" description="ChsH2 C-terminal OB-fold" evidence="1">
    <location>
        <begin position="59"/>
        <end position="121"/>
    </location>
</feature>
<keyword evidence="4" id="KW-1185">Reference proteome</keyword>
<dbReference type="PANTHER" id="PTHR34075">
    <property type="entry name" value="BLR3430 PROTEIN"/>
    <property type="match status" value="1"/>
</dbReference>
<reference evidence="3 4" key="1">
    <citation type="submission" date="2014-10" db="EMBL/GenBank/DDBJ databases">
        <title>Genome sequence of Novosphingobium malaysiense MUSC 273(T).</title>
        <authorList>
            <person name="Lee L.-H."/>
        </authorList>
    </citation>
    <scope>NUCLEOTIDE SEQUENCE [LARGE SCALE GENOMIC DNA]</scope>
    <source>
        <strain evidence="3 4">MUSC 273</strain>
    </source>
</reference>
<protein>
    <submittedName>
        <fullName evidence="3">DNA-binding protein</fullName>
    </submittedName>
</protein>
<dbReference type="GO" id="GO:0003677">
    <property type="term" value="F:DNA binding"/>
    <property type="evidence" value="ECO:0007669"/>
    <property type="project" value="UniProtKB-KW"/>
</dbReference>
<dbReference type="InterPro" id="IPR012340">
    <property type="entry name" value="NA-bd_OB-fold"/>
</dbReference>
<dbReference type="Gene3D" id="6.10.30.10">
    <property type="match status" value="1"/>
</dbReference>
<dbReference type="InterPro" id="IPR002878">
    <property type="entry name" value="ChsH2_C"/>
</dbReference>
<dbReference type="Pfam" id="PF01796">
    <property type="entry name" value="OB_ChsH2_C"/>
    <property type="match status" value="1"/>
</dbReference>